<dbReference type="EMBL" id="JBEPSH010000002">
    <property type="protein sequence ID" value="MET4575942.1"/>
    <property type="molecule type" value="Genomic_DNA"/>
</dbReference>
<dbReference type="Proteomes" id="UP001549320">
    <property type="component" value="Unassembled WGS sequence"/>
</dbReference>
<dbReference type="PANTHER" id="PTHR42760">
    <property type="entry name" value="SHORT-CHAIN DEHYDROGENASES/REDUCTASES FAMILY MEMBER"/>
    <property type="match status" value="1"/>
</dbReference>
<name>A0ABV2Q4K7_9BURK</name>
<evidence type="ECO:0000256" key="2">
    <source>
        <dbReference type="ARBA" id="ARBA00023002"/>
    </source>
</evidence>
<evidence type="ECO:0000313" key="3">
    <source>
        <dbReference type="EMBL" id="MET4575942.1"/>
    </source>
</evidence>
<keyword evidence="4" id="KW-1185">Reference proteome</keyword>
<proteinExistence type="inferred from homology"/>
<keyword evidence="2" id="KW-0560">Oxidoreductase</keyword>
<accession>A0ABV2Q4K7</accession>
<dbReference type="RefSeq" id="WP_354441734.1">
    <property type="nucleotide sequence ID" value="NZ_JBEPSH010000002.1"/>
</dbReference>
<dbReference type="PRINTS" id="PR00081">
    <property type="entry name" value="GDHRDH"/>
</dbReference>
<dbReference type="InterPro" id="IPR020904">
    <property type="entry name" value="Sc_DH/Rdtase_CS"/>
</dbReference>
<dbReference type="SUPFAM" id="SSF51735">
    <property type="entry name" value="NAD(P)-binding Rossmann-fold domains"/>
    <property type="match status" value="1"/>
</dbReference>
<dbReference type="PROSITE" id="PS00061">
    <property type="entry name" value="ADH_SHORT"/>
    <property type="match status" value="1"/>
</dbReference>
<gene>
    <name evidence="3" type="ORF">ABIE13_001042</name>
</gene>
<dbReference type="PANTHER" id="PTHR42760:SF133">
    <property type="entry name" value="3-OXOACYL-[ACYL-CARRIER-PROTEIN] REDUCTASE"/>
    <property type="match status" value="1"/>
</dbReference>
<dbReference type="InterPro" id="IPR036291">
    <property type="entry name" value="NAD(P)-bd_dom_sf"/>
</dbReference>
<reference evidence="3 4" key="1">
    <citation type="submission" date="2024-06" db="EMBL/GenBank/DDBJ databases">
        <title>Sorghum-associated microbial communities from plants grown in Nebraska, USA.</title>
        <authorList>
            <person name="Schachtman D."/>
        </authorList>
    </citation>
    <scope>NUCLEOTIDE SEQUENCE [LARGE SCALE GENOMIC DNA]</scope>
    <source>
        <strain evidence="3 4">2709</strain>
    </source>
</reference>
<dbReference type="InterPro" id="IPR002347">
    <property type="entry name" value="SDR_fam"/>
</dbReference>
<comment type="similarity">
    <text evidence="1">Belongs to the short-chain dehydrogenases/reductases (SDR) family.</text>
</comment>
<organism evidence="3 4">
    <name type="scientific">Ottowia thiooxydans</name>
    <dbReference type="NCBI Taxonomy" id="219182"/>
    <lineage>
        <taxon>Bacteria</taxon>
        <taxon>Pseudomonadati</taxon>
        <taxon>Pseudomonadota</taxon>
        <taxon>Betaproteobacteria</taxon>
        <taxon>Burkholderiales</taxon>
        <taxon>Comamonadaceae</taxon>
        <taxon>Ottowia</taxon>
    </lineage>
</organism>
<dbReference type="Gene3D" id="3.40.50.720">
    <property type="entry name" value="NAD(P)-binding Rossmann-like Domain"/>
    <property type="match status" value="1"/>
</dbReference>
<dbReference type="Pfam" id="PF13561">
    <property type="entry name" value="adh_short_C2"/>
    <property type="match status" value="1"/>
</dbReference>
<sequence>MTDNWLGPKPGSHMVVAGGCGGIGAELVREAVDKGLRVTVLDLAQSRAAQPDMQGVDYIDFDARNAASISEAVAAIGAKTDCVDSFVFLCGYPILPRRPLAEVALSAWNELMEVNLTSAYLLAGGLLPLLRKSDQAAIVTVASSLAYQVMPGMGAYAASKGALVSLTKALAMECAPHVRANVVAPGAVDTEFLGGGRGRDSSADRSWFDDMAAKYVSTIPLARVAEPSDVTGPIFFLAGAGSKYMTGQVLHLNGGRLTP</sequence>
<evidence type="ECO:0000313" key="4">
    <source>
        <dbReference type="Proteomes" id="UP001549320"/>
    </source>
</evidence>
<comment type="caution">
    <text evidence="3">The sequence shown here is derived from an EMBL/GenBank/DDBJ whole genome shotgun (WGS) entry which is preliminary data.</text>
</comment>
<dbReference type="CDD" id="cd05233">
    <property type="entry name" value="SDR_c"/>
    <property type="match status" value="1"/>
</dbReference>
<protein>
    <submittedName>
        <fullName evidence="3">NAD(P)-dependent dehydrogenase (Short-subunit alcohol dehydrogenase family)</fullName>
    </submittedName>
</protein>
<evidence type="ECO:0000256" key="1">
    <source>
        <dbReference type="ARBA" id="ARBA00006484"/>
    </source>
</evidence>